<dbReference type="Proteomes" id="UP000007490">
    <property type="component" value="Chromosome"/>
</dbReference>
<dbReference type="eggNOG" id="arCOG00071">
    <property type="taxonomic scope" value="Archaea"/>
</dbReference>
<evidence type="ECO:0000256" key="2">
    <source>
        <dbReference type="ARBA" id="ARBA00022741"/>
    </source>
</evidence>
<dbReference type="EMBL" id="CP002551">
    <property type="protein sequence ID" value="ADZ09096.1"/>
    <property type="molecule type" value="Genomic_DNA"/>
</dbReference>
<evidence type="ECO:0000313" key="8">
    <source>
        <dbReference type="EMBL" id="ADZ09096.1"/>
    </source>
</evidence>
<dbReference type="SUPFAM" id="SSF52402">
    <property type="entry name" value="Adenine nucleotide alpha hydrolases-like"/>
    <property type="match status" value="1"/>
</dbReference>
<dbReference type="GeneID" id="10277295"/>
<keyword evidence="4" id="KW-0315">Glutamine amidotransferase</keyword>
<evidence type="ECO:0000313" key="9">
    <source>
        <dbReference type="Proteomes" id="UP000007490"/>
    </source>
</evidence>
<evidence type="ECO:0000256" key="5">
    <source>
        <dbReference type="PIRNR" id="PIRNR001589"/>
    </source>
</evidence>
<dbReference type="EC" id="6.3.5.4" evidence="5"/>
<dbReference type="InterPro" id="IPR033738">
    <property type="entry name" value="AsnB_N"/>
</dbReference>
<dbReference type="GO" id="GO:0004066">
    <property type="term" value="F:asparagine synthase (glutamine-hydrolyzing) activity"/>
    <property type="evidence" value="ECO:0007669"/>
    <property type="project" value="UniProtKB-EC"/>
</dbReference>
<reference evidence="8 9" key="2">
    <citation type="journal article" date="2014" name="Int. J. Syst. Evol. Microbiol.">
        <title>Methanobacterium paludis sp. nov. and a novel strain of Methanobacterium lacus isolated from northern peatlands.</title>
        <authorList>
            <person name="Cadillo-Quiroz H."/>
            <person name="Brauer S.L."/>
            <person name="Goodson N."/>
            <person name="Yavitt J.B."/>
            <person name="Zinder S.H."/>
        </authorList>
    </citation>
    <scope>NUCLEOTIDE SEQUENCE [LARGE SCALE GENOMIC DNA]</scope>
    <source>
        <strain evidence="8 9">AL-21</strain>
    </source>
</reference>
<dbReference type="AlphaFoldDB" id="F0TBL9"/>
<keyword evidence="9" id="KW-1185">Reference proteome</keyword>
<evidence type="ECO:0000256" key="4">
    <source>
        <dbReference type="ARBA" id="ARBA00022962"/>
    </source>
</evidence>
<comment type="catalytic activity">
    <reaction evidence="5">
        <text>L-aspartate + L-glutamine + ATP + H2O = L-asparagine + L-glutamate + AMP + diphosphate + H(+)</text>
        <dbReference type="Rhea" id="RHEA:12228"/>
        <dbReference type="ChEBI" id="CHEBI:15377"/>
        <dbReference type="ChEBI" id="CHEBI:15378"/>
        <dbReference type="ChEBI" id="CHEBI:29985"/>
        <dbReference type="ChEBI" id="CHEBI:29991"/>
        <dbReference type="ChEBI" id="CHEBI:30616"/>
        <dbReference type="ChEBI" id="CHEBI:33019"/>
        <dbReference type="ChEBI" id="CHEBI:58048"/>
        <dbReference type="ChEBI" id="CHEBI:58359"/>
        <dbReference type="ChEBI" id="CHEBI:456215"/>
        <dbReference type="EC" id="6.3.5.4"/>
    </reaction>
</comment>
<evidence type="ECO:0000259" key="7">
    <source>
        <dbReference type="PROSITE" id="PS51278"/>
    </source>
</evidence>
<dbReference type="Pfam" id="PF13537">
    <property type="entry name" value="GATase_7"/>
    <property type="match status" value="1"/>
</dbReference>
<dbReference type="RefSeq" id="WP_013644447.1">
    <property type="nucleotide sequence ID" value="NC_015216.1"/>
</dbReference>
<dbReference type="InterPro" id="IPR006426">
    <property type="entry name" value="Asn_synth_AEB"/>
</dbReference>
<accession>F0TBL9</accession>
<organism evidence="8 9">
    <name type="scientific">Methanobacterium lacus (strain AL-21)</name>
    <dbReference type="NCBI Taxonomy" id="877455"/>
    <lineage>
        <taxon>Archaea</taxon>
        <taxon>Methanobacteriati</taxon>
        <taxon>Methanobacteriota</taxon>
        <taxon>Methanomada group</taxon>
        <taxon>Methanobacteria</taxon>
        <taxon>Methanobacteriales</taxon>
        <taxon>Methanobacteriaceae</taxon>
        <taxon>Methanobacterium</taxon>
    </lineage>
</organism>
<dbReference type="PROSITE" id="PS51278">
    <property type="entry name" value="GATASE_TYPE_2"/>
    <property type="match status" value="1"/>
</dbReference>
<dbReference type="HOGENOM" id="CLU_014658_3_3_2"/>
<reference evidence="9" key="1">
    <citation type="submission" date="2011-02" db="EMBL/GenBank/DDBJ databases">
        <title>Complete sequence of Methanobacterium sp. AL-21.</title>
        <authorList>
            <consortium name="US DOE Joint Genome Institute"/>
            <person name="Lucas S."/>
            <person name="Copeland A."/>
            <person name="Lapidus A."/>
            <person name="Cheng J.-F."/>
            <person name="Goodwin L."/>
            <person name="Pitluck S."/>
            <person name="Chertkov O."/>
            <person name="Detter J.C."/>
            <person name="Han C."/>
            <person name="Tapia R."/>
            <person name="Land M."/>
            <person name="Hauser L."/>
            <person name="Kyrpides N."/>
            <person name="Ivanova N."/>
            <person name="Mikhailova N."/>
            <person name="Pagani I."/>
            <person name="Cadillo-Quiroz H."/>
            <person name="Imachi H."/>
            <person name="Zinder S."/>
            <person name="Liu W."/>
            <person name="Woyke T."/>
        </authorList>
    </citation>
    <scope>NUCLEOTIDE SEQUENCE [LARGE SCALE GENOMIC DNA]</scope>
    <source>
        <strain evidence="9">AL-21</strain>
    </source>
</reference>
<name>F0TBL9_METLA</name>
<dbReference type="GO" id="GO:0005524">
    <property type="term" value="F:ATP binding"/>
    <property type="evidence" value="ECO:0007669"/>
    <property type="project" value="UniProtKB-KW"/>
</dbReference>
<dbReference type="CDD" id="cd00712">
    <property type="entry name" value="AsnB"/>
    <property type="match status" value="1"/>
</dbReference>
<keyword evidence="3 5" id="KW-0067">ATP-binding</keyword>
<dbReference type="CDD" id="cd01991">
    <property type="entry name" value="Asn_synthase_B_C"/>
    <property type="match status" value="1"/>
</dbReference>
<dbReference type="InterPro" id="IPR001962">
    <property type="entry name" value="Asn_synthase"/>
</dbReference>
<evidence type="ECO:0000256" key="1">
    <source>
        <dbReference type="ARBA" id="ARBA00005752"/>
    </source>
</evidence>
<dbReference type="InterPro" id="IPR017932">
    <property type="entry name" value="GATase_2_dom"/>
</dbReference>
<gene>
    <name evidence="8" type="ordered locus">Metbo_0846</name>
</gene>
<dbReference type="KEGG" id="mel:Metbo_0846"/>
<dbReference type="InterPro" id="IPR014729">
    <property type="entry name" value="Rossmann-like_a/b/a_fold"/>
</dbReference>
<dbReference type="Gene3D" id="3.60.20.10">
    <property type="entry name" value="Glutamine Phosphoribosylpyrophosphate, subunit 1, domain 1"/>
    <property type="match status" value="1"/>
</dbReference>
<protein>
    <recommendedName>
        <fullName evidence="5">Putative asparagine synthetase [glutamine-hydrolyzing]</fullName>
        <ecNumber evidence="5">6.3.5.4</ecNumber>
    </recommendedName>
</protein>
<dbReference type="InterPro" id="IPR029055">
    <property type="entry name" value="Ntn_hydrolases_N"/>
</dbReference>
<dbReference type="InterPro" id="IPR051786">
    <property type="entry name" value="ASN_synthetase/amidase"/>
</dbReference>
<comment type="similarity">
    <text evidence="1">Belongs to the asparagine synthetase family.</text>
</comment>
<dbReference type="GO" id="GO:0006529">
    <property type="term" value="P:asparagine biosynthetic process"/>
    <property type="evidence" value="ECO:0007669"/>
    <property type="project" value="InterPro"/>
</dbReference>
<dbReference type="PANTHER" id="PTHR43284">
    <property type="entry name" value="ASPARAGINE SYNTHETASE (GLUTAMINE-HYDROLYZING)"/>
    <property type="match status" value="1"/>
</dbReference>
<dbReference type="SUPFAM" id="SSF56235">
    <property type="entry name" value="N-terminal nucleophile aminohydrolases (Ntn hydrolases)"/>
    <property type="match status" value="1"/>
</dbReference>
<dbReference type="Gene3D" id="3.40.50.620">
    <property type="entry name" value="HUPs"/>
    <property type="match status" value="1"/>
</dbReference>
<dbReference type="PIRSF" id="PIRSF001589">
    <property type="entry name" value="Asn_synthetase_glu-h"/>
    <property type="match status" value="1"/>
</dbReference>
<sequence length="621" mass="73289">MSAITGIFNRNGKNIKLSQFQKMNSKLSHRGRGNSKNWIEGNMALGHQMLWTTKESLIEELPFHDEDLKLIITSDARIDNREELSNILNIENSTEVSDSYYILKSYEKWGENCPKHLLGDFSFAIWDDSQQKLFCARDHMGIKPFYYFLSNDVFIFGTEIKAIIDNDYVPYELNEYKLALFLMKDTENNKLTFYKDIFELPGGHSIVLNKSEFDISCYWQLDPNLEIIMDSEEDYVKKFLELFEESVKCRLRSCFPVGSELSGGLDSSSIVSVAKNIRGANDCFQPFCTFSQIFEETLECDEKNYINTLIDDTIEPFFINVDNISPLNDIDTILWYQDQPFYTPHITKQIQLYKHVQDRGVHVLLSGQGGDQVLSLGNNYFKELAVTNQWKMLINEINDFSKMINTNRFTVFKEKVIYLLLPYKLKKFIKIFLGINDESIINLEFAQSLGFDLKNYYNHLNDVNKLNTKEIHYKKITSSVNETVFGTIDRRVANFGIEVRFPFYDKRLVEFCYAIPNEMKFKNGWNRYILREAMKNIMPDEIRERVDKNNFSKSFEKSFIKYEFNYIQNILKNDKLIRNYVNLELFNSCRIDRFKESDFFDLWIIILISIWLNQFKKRFNI</sequence>
<dbReference type="PANTHER" id="PTHR43284:SF1">
    <property type="entry name" value="ASPARAGINE SYNTHETASE"/>
    <property type="match status" value="1"/>
</dbReference>
<dbReference type="Pfam" id="PF00733">
    <property type="entry name" value="Asn_synthase"/>
    <property type="match status" value="1"/>
</dbReference>
<keyword evidence="2 5" id="KW-0547">Nucleotide-binding</keyword>
<feature type="binding site" evidence="6">
    <location>
        <position position="98"/>
    </location>
    <ligand>
        <name>L-glutamine</name>
        <dbReference type="ChEBI" id="CHEBI:58359"/>
    </ligand>
</feature>
<dbReference type="STRING" id="877455.Metbo_0846"/>
<dbReference type="eggNOG" id="arCOG00093">
    <property type="taxonomic scope" value="Archaea"/>
</dbReference>
<feature type="binding site" evidence="6">
    <location>
        <begin position="366"/>
        <end position="367"/>
    </location>
    <ligand>
        <name>ATP</name>
        <dbReference type="ChEBI" id="CHEBI:30616"/>
    </ligand>
</feature>
<dbReference type="NCBIfam" id="TIGR01536">
    <property type="entry name" value="asn_synth_AEB"/>
    <property type="match status" value="1"/>
</dbReference>
<dbReference type="OrthoDB" id="8692at2157"/>
<proteinExistence type="inferred from homology"/>
<feature type="domain" description="Glutamine amidotransferase type-2" evidence="7">
    <location>
        <begin position="2"/>
        <end position="211"/>
    </location>
</feature>
<dbReference type="NCBIfam" id="NF033535">
    <property type="entry name" value="lass_lactam_cya"/>
    <property type="match status" value="1"/>
</dbReference>
<evidence type="ECO:0000256" key="3">
    <source>
        <dbReference type="ARBA" id="ARBA00022840"/>
    </source>
</evidence>
<evidence type="ECO:0000256" key="6">
    <source>
        <dbReference type="PIRSR" id="PIRSR001589-2"/>
    </source>
</evidence>